<reference evidence="6 7" key="1">
    <citation type="journal article" date="2011" name="Stand. Genomic Sci.">
        <title>Complete genome sequence of the halophilic and highly halotolerant Chromohalobacter salexigens type strain (1H11(T)).</title>
        <authorList>
            <person name="Copeland A."/>
            <person name="O'Connor K."/>
            <person name="Lucas S."/>
            <person name="Lapidus A."/>
            <person name="Berry K.W."/>
            <person name="Detter J.C."/>
            <person name="Del Rio T.G."/>
            <person name="Hammon N."/>
            <person name="Dalin E."/>
            <person name="Tice H."/>
            <person name="Pitluck S."/>
            <person name="Bruce D."/>
            <person name="Goodwin L."/>
            <person name="Han C."/>
            <person name="Tapia R."/>
            <person name="Saunders E."/>
            <person name="Schmutz J."/>
            <person name="Brettin T."/>
            <person name="Larimer F."/>
            <person name="Land M."/>
            <person name="Hauser L."/>
            <person name="Vargas C."/>
            <person name="Nieto J.J."/>
            <person name="Kyrpides N.C."/>
            <person name="Ivanova N."/>
            <person name="Goker M."/>
            <person name="Klenk H.P."/>
            <person name="Csonka L.N."/>
            <person name="Woyke T."/>
        </authorList>
    </citation>
    <scope>NUCLEOTIDE SEQUENCE [LARGE SCALE GENOMIC DNA]</scope>
    <source>
        <strain evidence="7">ATCC BAA-138 / DSM 3043 / CIP 106854 / NCIMB 13768 / 1H11</strain>
    </source>
</reference>
<name>Q1QUD7_CHRI1</name>
<gene>
    <name evidence="6" type="ordered locus">Csal_2574</name>
</gene>
<dbReference type="SUPFAM" id="SSF52172">
    <property type="entry name" value="CheY-like"/>
    <property type="match status" value="1"/>
</dbReference>
<feature type="domain" description="Response regulatory" evidence="5">
    <location>
        <begin position="550"/>
        <end position="670"/>
    </location>
</feature>
<keyword evidence="1 3" id="KW-0597">Phosphoprotein</keyword>
<feature type="transmembrane region" description="Helical" evidence="4">
    <location>
        <begin position="289"/>
        <end position="314"/>
    </location>
</feature>
<dbReference type="SMART" id="SM00448">
    <property type="entry name" value="REC"/>
    <property type="match status" value="1"/>
</dbReference>
<dbReference type="HOGENOM" id="CLU_405291_0_0_6"/>
<dbReference type="KEGG" id="csa:Csal_2574"/>
<dbReference type="AlphaFoldDB" id="Q1QUD7"/>
<dbReference type="Pfam" id="PF00072">
    <property type="entry name" value="Response_reg"/>
    <property type="match status" value="1"/>
</dbReference>
<sequence>MHHAATSSSVHRSRWKALLGPLLLAEIGFTLLCLGAGALIWQASERRETENELARLQASHSVYARQLDTRLSTQQQHLRMLSRATRRVLVSAATQTRPARILTSDLPAVLSHDDVERVMTTLLDDYYAMDSLVSRLFVMPEGMRAFSVPEPLHETALPPYQRDATPQGTDSVVWWPRASSPEGYLVATRNVIEDGHYLARVGLEISMAQLQQLIRDEAGSAGEHWLVDAEGRSLMRDEATRILPDAAGRYGMQWLEGRDQALLWDTLPSTGWRLVSRLRLPDDSAWQKALPWLSIGLIMGNVLIFAGFVMVLYWRMQREEEGWQAALAGLGGWLTRLGETPPSHEDTSYTTLETMLARLEPHLRERASSDDWDMVSWSGRLQLPALLTEGGMLVGLNPTLAGLMGERPDAFRGTTLSAWLAPRLVDDQRRRIRLTDARGDTREYRLECLTVQGEHTVWGLFDQADIDDTLHQLRVARDQAREDARLKSGYLDHLRQELESALTDTAARDDQDSPGTAALRKRLDDALMLLETLTERPKGPEAAAQESRPRVLVVDDGPVNTLLACSVLERQGCQVETATSGEEALALAEHQAFDLVFMDIYMPSLDGMETSRRWRRLERRLARGHASVLVALTANVTEAGREAFLQAGMDDCLAKPYRPGDLVAMVRRWLGTANPSDE</sequence>
<dbReference type="eggNOG" id="COG0784">
    <property type="taxonomic scope" value="Bacteria"/>
</dbReference>
<dbReference type="Gene3D" id="3.40.50.2300">
    <property type="match status" value="1"/>
</dbReference>
<feature type="modified residue" description="4-aspartylphosphate" evidence="3">
    <location>
        <position position="599"/>
    </location>
</feature>
<keyword evidence="4" id="KW-1133">Transmembrane helix</keyword>
<organism evidence="6 7">
    <name type="scientific">Chromohalobacter israelensis (strain ATCC BAA-138 / DSM 3043 / CIP 106854 / NCIMB 13768 / 1H11)</name>
    <name type="common">Chromohalobacter salexigens</name>
    <dbReference type="NCBI Taxonomy" id="290398"/>
    <lineage>
        <taxon>Bacteria</taxon>
        <taxon>Pseudomonadati</taxon>
        <taxon>Pseudomonadota</taxon>
        <taxon>Gammaproteobacteria</taxon>
        <taxon>Oceanospirillales</taxon>
        <taxon>Halomonadaceae</taxon>
        <taxon>Chromohalobacter</taxon>
    </lineage>
</organism>
<feature type="transmembrane region" description="Helical" evidence="4">
    <location>
        <begin position="21"/>
        <end position="41"/>
    </location>
</feature>
<keyword evidence="7" id="KW-1185">Reference proteome</keyword>
<dbReference type="PANTHER" id="PTHR45339:SF1">
    <property type="entry name" value="HYBRID SIGNAL TRANSDUCTION HISTIDINE KINASE J"/>
    <property type="match status" value="1"/>
</dbReference>
<dbReference type="PROSITE" id="PS50110">
    <property type="entry name" value="RESPONSE_REGULATORY"/>
    <property type="match status" value="1"/>
</dbReference>
<dbReference type="InterPro" id="IPR011006">
    <property type="entry name" value="CheY-like_superfamily"/>
</dbReference>
<evidence type="ECO:0000313" key="6">
    <source>
        <dbReference type="EMBL" id="ABE59921.1"/>
    </source>
</evidence>
<keyword evidence="4" id="KW-0472">Membrane</keyword>
<dbReference type="Proteomes" id="UP000000239">
    <property type="component" value="Chromosome"/>
</dbReference>
<keyword evidence="2" id="KW-0902">Two-component regulatory system</keyword>
<accession>Q1QUD7</accession>
<protein>
    <submittedName>
        <fullName evidence="6">Response regulator receiver domain protein (CheY-like)</fullName>
    </submittedName>
</protein>
<dbReference type="GO" id="GO:0000160">
    <property type="term" value="P:phosphorelay signal transduction system"/>
    <property type="evidence" value="ECO:0007669"/>
    <property type="project" value="UniProtKB-KW"/>
</dbReference>
<dbReference type="PANTHER" id="PTHR45339">
    <property type="entry name" value="HYBRID SIGNAL TRANSDUCTION HISTIDINE KINASE J"/>
    <property type="match status" value="1"/>
</dbReference>
<evidence type="ECO:0000313" key="7">
    <source>
        <dbReference type="Proteomes" id="UP000000239"/>
    </source>
</evidence>
<dbReference type="EMBL" id="CP000285">
    <property type="protein sequence ID" value="ABE59921.1"/>
    <property type="molecule type" value="Genomic_DNA"/>
</dbReference>
<dbReference type="CDD" id="cd17546">
    <property type="entry name" value="REC_hyHK_CKI1_RcsC-like"/>
    <property type="match status" value="1"/>
</dbReference>
<evidence type="ECO:0000256" key="3">
    <source>
        <dbReference type="PROSITE-ProRule" id="PRU00169"/>
    </source>
</evidence>
<evidence type="ECO:0000259" key="5">
    <source>
        <dbReference type="PROSITE" id="PS50110"/>
    </source>
</evidence>
<dbReference type="InterPro" id="IPR001789">
    <property type="entry name" value="Sig_transdc_resp-reg_receiver"/>
</dbReference>
<evidence type="ECO:0000256" key="4">
    <source>
        <dbReference type="SAM" id="Phobius"/>
    </source>
</evidence>
<dbReference type="STRING" id="290398.Csal_2574"/>
<evidence type="ECO:0000256" key="2">
    <source>
        <dbReference type="ARBA" id="ARBA00023012"/>
    </source>
</evidence>
<proteinExistence type="predicted"/>
<evidence type="ECO:0000256" key="1">
    <source>
        <dbReference type="ARBA" id="ARBA00022553"/>
    </source>
</evidence>
<keyword evidence="4" id="KW-0812">Transmembrane</keyword>